<sequence>MSTRPGVLHPSLRILRFTALLGDPVSNKRNKGITLDVGYLSSQVKSRIAQAQTSKLLLARAIARIASGMSAESSISPVALDPHKSTPLAKQGTGDCFSFHSHSMGPPSTHKPTHLCHSSIQPSKKDVLFGWRRRLPQLQGFCPPLNQIRLFRPTTNLKILLPKIHEIASAEANSIQKVAFEPVGSA</sequence>
<comment type="caution">
    <text evidence="1">The sequence shown here is derived from an EMBL/GenBank/DDBJ whole genome shotgun (WGS) entry which is preliminary data.</text>
</comment>
<evidence type="ECO:0000313" key="2">
    <source>
        <dbReference type="Proteomes" id="UP000467841"/>
    </source>
</evidence>
<name>A0A6D2KNC3_9BRAS</name>
<reference evidence="1" key="1">
    <citation type="submission" date="2020-01" db="EMBL/GenBank/DDBJ databases">
        <authorList>
            <person name="Mishra B."/>
        </authorList>
    </citation>
    <scope>NUCLEOTIDE SEQUENCE [LARGE SCALE GENOMIC DNA]</scope>
</reference>
<dbReference type="AlphaFoldDB" id="A0A6D2KNC3"/>
<gene>
    <name evidence="1" type="ORF">MERR_LOCUS40688</name>
</gene>
<protein>
    <submittedName>
        <fullName evidence="1">Uncharacterized protein</fullName>
    </submittedName>
</protein>
<dbReference type="Proteomes" id="UP000467841">
    <property type="component" value="Unassembled WGS sequence"/>
</dbReference>
<organism evidence="1 2">
    <name type="scientific">Microthlaspi erraticum</name>
    <dbReference type="NCBI Taxonomy" id="1685480"/>
    <lineage>
        <taxon>Eukaryota</taxon>
        <taxon>Viridiplantae</taxon>
        <taxon>Streptophyta</taxon>
        <taxon>Embryophyta</taxon>
        <taxon>Tracheophyta</taxon>
        <taxon>Spermatophyta</taxon>
        <taxon>Magnoliopsida</taxon>
        <taxon>eudicotyledons</taxon>
        <taxon>Gunneridae</taxon>
        <taxon>Pentapetalae</taxon>
        <taxon>rosids</taxon>
        <taxon>malvids</taxon>
        <taxon>Brassicales</taxon>
        <taxon>Brassicaceae</taxon>
        <taxon>Coluteocarpeae</taxon>
        <taxon>Microthlaspi</taxon>
    </lineage>
</organism>
<keyword evidence="2" id="KW-1185">Reference proteome</keyword>
<evidence type="ECO:0000313" key="1">
    <source>
        <dbReference type="EMBL" id="CAA7053452.1"/>
    </source>
</evidence>
<proteinExistence type="predicted"/>
<accession>A0A6D2KNC3</accession>
<dbReference type="EMBL" id="CACVBM020001535">
    <property type="protein sequence ID" value="CAA7053452.1"/>
    <property type="molecule type" value="Genomic_DNA"/>
</dbReference>